<dbReference type="InterPro" id="IPR010710">
    <property type="entry name" value="DUF1289"/>
</dbReference>
<protein>
    <submittedName>
        <fullName evidence="1">DUF1289 domain-containing protein</fullName>
    </submittedName>
</protein>
<keyword evidence="2" id="KW-1185">Reference proteome</keyword>
<dbReference type="Proteomes" id="UP000811282">
    <property type="component" value="Unassembled WGS sequence"/>
</dbReference>
<evidence type="ECO:0000313" key="1">
    <source>
        <dbReference type="EMBL" id="MBT9433137.1"/>
    </source>
</evidence>
<dbReference type="PANTHER" id="PTHR35175:SF1">
    <property type="entry name" value="OXIDOREDUCTASE"/>
    <property type="match status" value="1"/>
</dbReference>
<sequence length="81" mass="9391">MAEQLEFFSLPNPCRGVCQSDARGYCRGCLRSRDERFQWGGMNDSQKREVLRLCHQRYLRLRRAAAGGDVLLDQPEQPSLF</sequence>
<organism evidence="1 2">
    <name type="scientific">Candidatus Sodalis endolongispinus</name>
    <dbReference type="NCBI Taxonomy" id="2812662"/>
    <lineage>
        <taxon>Bacteria</taxon>
        <taxon>Pseudomonadati</taxon>
        <taxon>Pseudomonadota</taxon>
        <taxon>Gammaproteobacteria</taxon>
        <taxon>Enterobacterales</taxon>
        <taxon>Bruguierivoracaceae</taxon>
        <taxon>Sodalis</taxon>
    </lineage>
</organism>
<name>A0ABS5YDU3_9GAMM</name>
<comment type="caution">
    <text evidence="1">The sequence shown here is derived from an EMBL/GenBank/DDBJ whole genome shotgun (WGS) entry which is preliminary data.</text>
</comment>
<dbReference type="EMBL" id="JAFJYC010000002">
    <property type="protein sequence ID" value="MBT9433137.1"/>
    <property type="molecule type" value="Genomic_DNA"/>
</dbReference>
<dbReference type="PANTHER" id="PTHR35175">
    <property type="entry name" value="DUF1289 DOMAIN-CONTAINING PROTEIN"/>
    <property type="match status" value="1"/>
</dbReference>
<gene>
    <name evidence="1" type="ORF">JZM24_15255</name>
</gene>
<proteinExistence type="predicted"/>
<accession>A0ABS5YDU3</accession>
<reference evidence="1 2" key="1">
    <citation type="journal article" date="2021" name="Genome Biol. Evol.">
        <title>The evolution of interdependence in a four-way mealybug symbiosis.</title>
        <authorList>
            <person name="Garber A.I."/>
            <person name="Kupper M."/>
            <person name="Laetsch D.R."/>
            <person name="Weldon S.R."/>
            <person name="Ladinsky M.S."/>
            <person name="Bjorkman P.J."/>
            <person name="McCutcheon J.P."/>
        </authorList>
    </citation>
    <scope>NUCLEOTIDE SEQUENCE [LARGE SCALE GENOMIC DNA]</scope>
    <source>
        <strain evidence="1">SOD</strain>
    </source>
</reference>
<dbReference type="Pfam" id="PF06945">
    <property type="entry name" value="DUF1289"/>
    <property type="match status" value="1"/>
</dbReference>
<dbReference type="RefSeq" id="WP_215670716.1">
    <property type="nucleotide sequence ID" value="NZ_JAFJYC010000002.1"/>
</dbReference>
<evidence type="ECO:0000313" key="2">
    <source>
        <dbReference type="Proteomes" id="UP000811282"/>
    </source>
</evidence>